<reference evidence="3 4" key="1">
    <citation type="journal article" date="2016" name="DNA Res.">
        <title>Genome sequence of Aspergillus luchuensis NBRC 4314.</title>
        <authorList>
            <person name="Yamada O."/>
            <person name="Machida M."/>
            <person name="Hosoyama A."/>
            <person name="Goto M."/>
            <person name="Takahashi T."/>
            <person name="Futagami T."/>
            <person name="Yamagata Y."/>
            <person name="Takeuchi M."/>
            <person name="Kobayashi T."/>
            <person name="Koike H."/>
            <person name="Abe K."/>
            <person name="Asai K."/>
            <person name="Arita M."/>
            <person name="Fujita N."/>
            <person name="Fukuda K."/>
            <person name="Higa K."/>
            <person name="Horikawa H."/>
            <person name="Ishikawa T."/>
            <person name="Jinno K."/>
            <person name="Kato Y."/>
            <person name="Kirimura K."/>
            <person name="Mizutani O."/>
            <person name="Nakasone K."/>
            <person name="Sano M."/>
            <person name="Shiraishi Y."/>
            <person name="Tsukahara M."/>
            <person name="Gomi K."/>
        </authorList>
    </citation>
    <scope>NUCLEOTIDE SEQUENCE [LARGE SCALE GENOMIC DNA]</scope>
    <source>
        <strain evidence="3 4">RIB 2604</strain>
    </source>
</reference>
<evidence type="ECO:0000256" key="1">
    <source>
        <dbReference type="SAM" id="MobiDB-lite"/>
    </source>
</evidence>
<evidence type="ECO:0000256" key="2">
    <source>
        <dbReference type="SAM" id="SignalP"/>
    </source>
</evidence>
<organism evidence="3 4">
    <name type="scientific">Aspergillus kawachii</name>
    <name type="common">White koji mold</name>
    <name type="synonym">Aspergillus awamori var. kawachi</name>
    <dbReference type="NCBI Taxonomy" id="1069201"/>
    <lineage>
        <taxon>Eukaryota</taxon>
        <taxon>Fungi</taxon>
        <taxon>Dikarya</taxon>
        <taxon>Ascomycota</taxon>
        <taxon>Pezizomycotina</taxon>
        <taxon>Eurotiomycetes</taxon>
        <taxon>Eurotiomycetidae</taxon>
        <taxon>Eurotiales</taxon>
        <taxon>Aspergillaceae</taxon>
        <taxon>Aspergillus</taxon>
        <taxon>Aspergillus subgen. Circumdati</taxon>
    </lineage>
</organism>
<gene>
    <name evidence="3" type="ORF">RIB2604_00800370</name>
</gene>
<feature type="compositionally biased region" description="Polar residues" evidence="1">
    <location>
        <begin position="56"/>
        <end position="72"/>
    </location>
</feature>
<feature type="region of interest" description="Disordered" evidence="1">
    <location>
        <begin position="56"/>
        <end position="83"/>
    </location>
</feature>
<dbReference type="Proteomes" id="UP000075230">
    <property type="component" value="Unassembled WGS sequence"/>
</dbReference>
<sequence>MKVTATIAAVALAFAASTRAATCTPGLDYCSNVLLDVGEIALRELTGLLGKTNMFSNQDPSNRNAISQTLQSSGGGDYANDHHAMGVDNEYQYRDSYAGTVAPNDPVGMFP</sequence>
<feature type="chain" id="PRO_5007523501" evidence="2">
    <location>
        <begin position="21"/>
        <end position="111"/>
    </location>
</feature>
<evidence type="ECO:0000313" key="3">
    <source>
        <dbReference type="EMBL" id="GAT20568.1"/>
    </source>
</evidence>
<evidence type="ECO:0000313" key="4">
    <source>
        <dbReference type="Proteomes" id="UP000075230"/>
    </source>
</evidence>
<comment type="caution">
    <text evidence="3">The sequence shown here is derived from an EMBL/GenBank/DDBJ whole genome shotgun (WGS) entry which is preliminary data.</text>
</comment>
<feature type="signal peptide" evidence="2">
    <location>
        <begin position="1"/>
        <end position="20"/>
    </location>
</feature>
<accession>A0A146F380</accession>
<dbReference type="EMBL" id="BCWF01000008">
    <property type="protein sequence ID" value="GAT20568.1"/>
    <property type="molecule type" value="Genomic_DNA"/>
</dbReference>
<keyword evidence="2" id="KW-0732">Signal</keyword>
<name>A0A146F380_ASPKA</name>
<dbReference type="AlphaFoldDB" id="A0A146F380"/>
<protein>
    <submittedName>
        <fullName evidence="3">Uncharacterized protein</fullName>
    </submittedName>
</protein>
<reference evidence="4" key="2">
    <citation type="submission" date="2016-02" db="EMBL/GenBank/DDBJ databases">
        <title>Genome sequencing of Aspergillus luchuensis NBRC 4314.</title>
        <authorList>
            <person name="Yamada O."/>
        </authorList>
    </citation>
    <scope>NUCLEOTIDE SEQUENCE [LARGE SCALE GENOMIC DNA]</scope>
    <source>
        <strain evidence="4">RIB 2604</strain>
    </source>
</reference>
<proteinExistence type="predicted"/>